<evidence type="ECO:0000313" key="1">
    <source>
        <dbReference type="EMBL" id="OIR19457.1"/>
    </source>
</evidence>
<organism evidence="1">
    <name type="scientific">mine drainage metagenome</name>
    <dbReference type="NCBI Taxonomy" id="410659"/>
    <lineage>
        <taxon>unclassified sequences</taxon>
        <taxon>metagenomes</taxon>
        <taxon>ecological metagenomes</taxon>
    </lineage>
</organism>
<accession>A0A1J5TET9</accession>
<dbReference type="AlphaFoldDB" id="A0A1J5TET9"/>
<evidence type="ECO:0008006" key="2">
    <source>
        <dbReference type="Google" id="ProtNLM"/>
    </source>
</evidence>
<sequence>MKILRISFALLLLLFQVDLFAADIVGQGWGDTEAAAKREALADISSKISITVRSRFKSTQVVSARTVDKNRSEAVAQLSENTVETNSELPILGAEYASRTEGSQVSVQATLETSKSLPLYEKRLDALRDHIAALKADTAKAKDGDAQYNGIMHMLTLLDEFRKLNTVAIYLNGRPHDPGITEEALENQLRAVTKQVDSLDLAAKILTAGMNEPGIYILPARTRQSNEVTPFAALLRDRMSANLKTALTPRDAAYMLIGQYQELNDGVDVTYRLFDINAIAQKTNSVHISKNAYAGLETTPKTTDFEQLLKAGVAVSGDLHVEVSSNLGRHDLLFNEGDEVEFFVKLNESGYFYVVGHTAKTSESNSYLVELHQAEGPRKFVYFVNADDANKWISIGKFSVVAPFGVEGIQVIASSKDLIDALPAATLDPASGLYFVAASPKEGVLKTRAIIKKFPQTVQTAETSLIFTTRKK</sequence>
<comment type="caution">
    <text evidence="1">The sequence shown here is derived from an EMBL/GenBank/DDBJ whole genome shotgun (WGS) entry which is preliminary data.</text>
</comment>
<protein>
    <recommendedName>
        <fullName evidence="2">DUF4384 domain-containing protein</fullName>
    </recommendedName>
</protein>
<name>A0A1J5TET9_9ZZZZ</name>
<dbReference type="Gene3D" id="3.10.28.20">
    <property type="entry name" value="Acetamidase/Formamidase-like domains"/>
    <property type="match status" value="1"/>
</dbReference>
<gene>
    <name evidence="1" type="ORF">GALL_03380</name>
</gene>
<dbReference type="EMBL" id="MLJW01000001">
    <property type="protein sequence ID" value="OIR19457.1"/>
    <property type="molecule type" value="Genomic_DNA"/>
</dbReference>
<reference evidence="1" key="1">
    <citation type="submission" date="2016-10" db="EMBL/GenBank/DDBJ databases">
        <title>Sequence of Gallionella enrichment culture.</title>
        <authorList>
            <person name="Poehlein A."/>
            <person name="Muehling M."/>
            <person name="Daniel R."/>
        </authorList>
    </citation>
    <scope>NUCLEOTIDE SEQUENCE</scope>
</reference>
<proteinExistence type="predicted"/>